<name>A0ABV6I9N7_9BURK</name>
<evidence type="ECO:0000313" key="8">
    <source>
        <dbReference type="Proteomes" id="UP001589844"/>
    </source>
</evidence>
<dbReference type="Gene3D" id="3.40.50.300">
    <property type="entry name" value="P-loop containing nucleotide triphosphate hydrolases"/>
    <property type="match status" value="1"/>
</dbReference>
<dbReference type="RefSeq" id="WP_390209642.1">
    <property type="nucleotide sequence ID" value="NZ_JBHLXJ010000002.1"/>
</dbReference>
<dbReference type="PROSITE" id="PS50893">
    <property type="entry name" value="ABC_TRANSPORTER_2"/>
    <property type="match status" value="1"/>
</dbReference>
<comment type="caution">
    <text evidence="7">The sequence shown here is derived from an EMBL/GenBank/DDBJ whole genome shotgun (WGS) entry which is preliminary data.</text>
</comment>
<dbReference type="GO" id="GO:0005524">
    <property type="term" value="F:ATP binding"/>
    <property type="evidence" value="ECO:0007669"/>
    <property type="project" value="UniProtKB-KW"/>
</dbReference>
<evidence type="ECO:0000256" key="4">
    <source>
        <dbReference type="ARBA" id="ARBA00022741"/>
    </source>
</evidence>
<accession>A0ABV6I9N7</accession>
<comment type="similarity">
    <text evidence="1">Belongs to the ABC transporter superfamily.</text>
</comment>
<sequence length="273" mass="30444">MQNPAIQLTGVVKRFKQHEVLKGLNLVVPERSIFAFLGNNGEGKSTAIRLMLGLLHPDQGRIQILGRDITTERKWILKQTGCLVEAPSAYPNLTAREFLRIACVLKSLSLTEIDRVLGVVGLFGDGRRLISQFSLGMKQRLALAHALLGSPKLLILDEPGNGLDPVGMQEIRNLIASLPETGNCTVLVSSHQLDEVEKIATHLALLKNGRVQFQSEMAALYAQQDAYLTLLVDDAVLAQRVLMESWSIRLLKSRLRVHNLYVCIVFHRNWLIK</sequence>
<dbReference type="InterPro" id="IPR003439">
    <property type="entry name" value="ABC_transporter-like_ATP-bd"/>
</dbReference>
<evidence type="ECO:0000256" key="1">
    <source>
        <dbReference type="ARBA" id="ARBA00005417"/>
    </source>
</evidence>
<dbReference type="PANTHER" id="PTHR43335:SF4">
    <property type="entry name" value="ABC TRANSPORTER, ATP-BINDING PROTEIN"/>
    <property type="match status" value="1"/>
</dbReference>
<keyword evidence="5 7" id="KW-0067">ATP-binding</keyword>
<feature type="domain" description="ABC transporter" evidence="6">
    <location>
        <begin position="6"/>
        <end position="233"/>
    </location>
</feature>
<evidence type="ECO:0000256" key="5">
    <source>
        <dbReference type="ARBA" id="ARBA00022840"/>
    </source>
</evidence>
<dbReference type="SMART" id="SM00382">
    <property type="entry name" value="AAA"/>
    <property type="match status" value="1"/>
</dbReference>
<evidence type="ECO:0000256" key="3">
    <source>
        <dbReference type="ARBA" id="ARBA00022475"/>
    </source>
</evidence>
<dbReference type="SUPFAM" id="SSF52540">
    <property type="entry name" value="P-loop containing nucleoside triphosphate hydrolases"/>
    <property type="match status" value="1"/>
</dbReference>
<reference evidence="7 8" key="1">
    <citation type="submission" date="2024-09" db="EMBL/GenBank/DDBJ databases">
        <authorList>
            <person name="Sun Q."/>
            <person name="Mori K."/>
        </authorList>
    </citation>
    <scope>NUCLEOTIDE SEQUENCE [LARGE SCALE GENOMIC DNA]</scope>
    <source>
        <strain evidence="7 8">CCM 8677</strain>
    </source>
</reference>
<dbReference type="Proteomes" id="UP001589844">
    <property type="component" value="Unassembled WGS sequence"/>
</dbReference>
<keyword evidence="4" id="KW-0547">Nucleotide-binding</keyword>
<keyword evidence="2" id="KW-0813">Transport</keyword>
<keyword evidence="3" id="KW-0472">Membrane</keyword>
<dbReference type="InterPro" id="IPR027417">
    <property type="entry name" value="P-loop_NTPase"/>
</dbReference>
<organism evidence="7 8">
    <name type="scientific">Undibacterium danionis</name>
    <dbReference type="NCBI Taxonomy" id="1812100"/>
    <lineage>
        <taxon>Bacteria</taxon>
        <taxon>Pseudomonadati</taxon>
        <taxon>Pseudomonadota</taxon>
        <taxon>Betaproteobacteria</taxon>
        <taxon>Burkholderiales</taxon>
        <taxon>Oxalobacteraceae</taxon>
        <taxon>Undibacterium</taxon>
    </lineage>
</organism>
<dbReference type="PANTHER" id="PTHR43335">
    <property type="entry name" value="ABC TRANSPORTER, ATP-BINDING PROTEIN"/>
    <property type="match status" value="1"/>
</dbReference>
<keyword evidence="3" id="KW-1003">Cell membrane</keyword>
<dbReference type="InterPro" id="IPR003593">
    <property type="entry name" value="AAA+_ATPase"/>
</dbReference>
<evidence type="ECO:0000256" key="2">
    <source>
        <dbReference type="ARBA" id="ARBA00022448"/>
    </source>
</evidence>
<dbReference type="EMBL" id="JBHLXJ010000002">
    <property type="protein sequence ID" value="MFC0348546.1"/>
    <property type="molecule type" value="Genomic_DNA"/>
</dbReference>
<keyword evidence="8" id="KW-1185">Reference proteome</keyword>
<proteinExistence type="inferred from homology"/>
<evidence type="ECO:0000313" key="7">
    <source>
        <dbReference type="EMBL" id="MFC0348546.1"/>
    </source>
</evidence>
<dbReference type="Pfam" id="PF00005">
    <property type="entry name" value="ABC_tran"/>
    <property type="match status" value="1"/>
</dbReference>
<gene>
    <name evidence="7" type="ORF">ACFFJH_01905</name>
</gene>
<protein>
    <submittedName>
        <fullName evidence="7">ATP-binding cassette domain-containing protein</fullName>
    </submittedName>
</protein>
<evidence type="ECO:0000259" key="6">
    <source>
        <dbReference type="PROSITE" id="PS50893"/>
    </source>
</evidence>